<accession>A0A8K0SX84</accession>
<dbReference type="AlphaFoldDB" id="A0A8K0SX84"/>
<proteinExistence type="predicted"/>
<keyword evidence="2" id="KW-1185">Reference proteome</keyword>
<organism evidence="1 2">
    <name type="scientific">Stachybotrys elegans</name>
    <dbReference type="NCBI Taxonomy" id="80388"/>
    <lineage>
        <taxon>Eukaryota</taxon>
        <taxon>Fungi</taxon>
        <taxon>Dikarya</taxon>
        <taxon>Ascomycota</taxon>
        <taxon>Pezizomycotina</taxon>
        <taxon>Sordariomycetes</taxon>
        <taxon>Hypocreomycetidae</taxon>
        <taxon>Hypocreales</taxon>
        <taxon>Stachybotryaceae</taxon>
        <taxon>Stachybotrys</taxon>
    </lineage>
</organism>
<sequence length="520" mass="57809">MNTDWWYNDCGWYDDCDSALRKLHAASDENRPVVAHAKHVIREFSQLQDENDELDFENPIFFTLLSPDYTERSIAQGLDGLNPADRRFAQLLRDISIDLSFEAFLCTADMTADDPDDAIEQLYSFGGHLMWQRNHLPHHASRKTGHAAIIMLPTNFLSQIPCKDAEDQLRFLVMAYHDTANEDIYDQFAQCARQFWGLEEEDRRENPAECNATGLTKPPLSRETGGCVITATTAQRDWRLLREAISRVPGIVDPCCFDSFRSVVVEHPDPAALGALDSMLAGAVSSFPKASPMIASFKIKFAGLAMGSDAHLDPATYTSAHPPLVDWATTTIRSVLANGEVPDPKQEIPCSIVQLALGFKDPRAIIDKILLPGHDYAPDVGFLIKVLGALRGIGLENQVTPAAWTDMYHHIADVFLSVLTLELGQRSPLNYKRMLNGTAARVMAKNLVEYLQPAGLVEILMTLLHMGGAADYQVAFLLDSINMVAHTFSGDELGTFWIPFVAQLAPRLEFLGTLVRTSRY</sequence>
<comment type="caution">
    <text evidence="1">The sequence shown here is derived from an EMBL/GenBank/DDBJ whole genome shotgun (WGS) entry which is preliminary data.</text>
</comment>
<protein>
    <submittedName>
        <fullName evidence="1">Uncharacterized protein</fullName>
    </submittedName>
</protein>
<reference evidence="1" key="1">
    <citation type="journal article" date="2021" name="Nat. Commun.">
        <title>Genetic determinants of endophytism in the Arabidopsis root mycobiome.</title>
        <authorList>
            <person name="Mesny F."/>
            <person name="Miyauchi S."/>
            <person name="Thiergart T."/>
            <person name="Pickel B."/>
            <person name="Atanasova L."/>
            <person name="Karlsson M."/>
            <person name="Huettel B."/>
            <person name="Barry K.W."/>
            <person name="Haridas S."/>
            <person name="Chen C."/>
            <person name="Bauer D."/>
            <person name="Andreopoulos W."/>
            <person name="Pangilinan J."/>
            <person name="LaButti K."/>
            <person name="Riley R."/>
            <person name="Lipzen A."/>
            <person name="Clum A."/>
            <person name="Drula E."/>
            <person name="Henrissat B."/>
            <person name="Kohler A."/>
            <person name="Grigoriev I.V."/>
            <person name="Martin F.M."/>
            <person name="Hacquard S."/>
        </authorList>
    </citation>
    <scope>NUCLEOTIDE SEQUENCE</scope>
    <source>
        <strain evidence="1">MPI-CAGE-CH-0235</strain>
    </source>
</reference>
<gene>
    <name evidence="1" type="ORF">B0I35DRAFT_162191</name>
</gene>
<evidence type="ECO:0000313" key="2">
    <source>
        <dbReference type="Proteomes" id="UP000813444"/>
    </source>
</evidence>
<name>A0A8K0SX84_9HYPO</name>
<dbReference type="Proteomes" id="UP000813444">
    <property type="component" value="Unassembled WGS sequence"/>
</dbReference>
<evidence type="ECO:0000313" key="1">
    <source>
        <dbReference type="EMBL" id="KAH7324457.1"/>
    </source>
</evidence>
<dbReference type="EMBL" id="JAGPNK010000003">
    <property type="protein sequence ID" value="KAH7324457.1"/>
    <property type="molecule type" value="Genomic_DNA"/>
</dbReference>